<comment type="caution">
    <text evidence="4">The sequence shown here is derived from an EMBL/GenBank/DDBJ whole genome shotgun (WGS) entry which is preliminary data.</text>
</comment>
<dbReference type="Proteomes" id="UP001225646">
    <property type="component" value="Unassembled WGS sequence"/>
</dbReference>
<organism evidence="4 5">
    <name type="scientific">Aeribacillus alveayuensis</name>
    <dbReference type="NCBI Taxonomy" id="279215"/>
    <lineage>
        <taxon>Bacteria</taxon>
        <taxon>Bacillati</taxon>
        <taxon>Bacillota</taxon>
        <taxon>Bacilli</taxon>
        <taxon>Bacillales</taxon>
        <taxon>Bacillaceae</taxon>
        <taxon>Aeribacillus</taxon>
    </lineage>
</organism>
<evidence type="ECO:0000313" key="4">
    <source>
        <dbReference type="EMBL" id="MDQ0161801.1"/>
    </source>
</evidence>
<proteinExistence type="predicted"/>
<keyword evidence="2" id="KW-1133">Transmembrane helix</keyword>
<feature type="region of interest" description="Disordered" evidence="1">
    <location>
        <begin position="137"/>
        <end position="187"/>
    </location>
</feature>
<keyword evidence="5" id="KW-1185">Reference proteome</keyword>
<evidence type="ECO:0000313" key="5">
    <source>
        <dbReference type="Proteomes" id="UP001225646"/>
    </source>
</evidence>
<reference evidence="4 5" key="1">
    <citation type="submission" date="2023-07" db="EMBL/GenBank/DDBJ databases">
        <title>Genomic Encyclopedia of Type Strains, Phase IV (KMG-IV): sequencing the most valuable type-strain genomes for metagenomic binning, comparative biology and taxonomic classification.</title>
        <authorList>
            <person name="Goeker M."/>
        </authorList>
    </citation>
    <scope>NUCLEOTIDE SEQUENCE [LARGE SCALE GENOMIC DNA]</scope>
    <source>
        <strain evidence="4 5">DSM 19092</strain>
    </source>
</reference>
<evidence type="ECO:0000256" key="2">
    <source>
        <dbReference type="SAM" id="Phobius"/>
    </source>
</evidence>
<dbReference type="PANTHER" id="PTHR34475">
    <property type="match status" value="1"/>
</dbReference>
<keyword evidence="2" id="KW-0812">Transmembrane</keyword>
<dbReference type="SUPFAM" id="SSF47413">
    <property type="entry name" value="lambda repressor-like DNA-binding domains"/>
    <property type="match status" value="1"/>
</dbReference>
<dbReference type="InterPro" id="IPR025194">
    <property type="entry name" value="RodZ-like_C"/>
</dbReference>
<keyword evidence="2" id="KW-0472">Membrane</keyword>
<evidence type="ECO:0000256" key="1">
    <source>
        <dbReference type="SAM" id="MobiDB-lite"/>
    </source>
</evidence>
<sequence length="294" mass="33579">MSELGNHLKQARLEKNYSLDDLQQMTKIQKRYLLGIEEGNYAVMPGNFYVRAFIKQYAEAVGLDPDEVFDQFQNEIPNTYEDDIPEQLSRVRTHRQMSKSATKALELLPKVLMAFALIVLAIIVWVLVQKVMNNDQQESVHQDDEVNEVRIETSGVSPSEKEDSITEKEQVEEKAPEQSNSSEELNQQLTVTEKTNSKTVYELTNTDQFTLKITSKGDTWIEVKNSKGNTFFQGMMYEDQEKSFDLSAESNINIVIGDASDATILINDQEVPYEIDPKNVVRQEMTIVFKKSSS</sequence>
<feature type="compositionally biased region" description="Polar residues" evidence="1">
    <location>
        <begin position="177"/>
        <end position="187"/>
    </location>
</feature>
<feature type="compositionally biased region" description="Basic and acidic residues" evidence="1">
    <location>
        <begin position="138"/>
        <end position="151"/>
    </location>
</feature>
<dbReference type="Gene3D" id="1.10.260.40">
    <property type="entry name" value="lambda repressor-like DNA-binding domains"/>
    <property type="match status" value="1"/>
</dbReference>
<name>A0ABT9VLF6_9BACI</name>
<dbReference type="Pfam" id="PF13464">
    <property type="entry name" value="RodZ_C"/>
    <property type="match status" value="1"/>
</dbReference>
<dbReference type="RefSeq" id="WP_419151383.1">
    <property type="nucleotide sequence ID" value="NZ_JAUSTR010000001.1"/>
</dbReference>
<protein>
    <submittedName>
        <fullName evidence="4">Cytoskeletal protein RodZ</fullName>
    </submittedName>
</protein>
<feature type="transmembrane region" description="Helical" evidence="2">
    <location>
        <begin position="107"/>
        <end position="128"/>
    </location>
</feature>
<feature type="compositionally biased region" description="Basic and acidic residues" evidence="1">
    <location>
        <begin position="159"/>
        <end position="176"/>
    </location>
</feature>
<dbReference type="EMBL" id="JAUSTR010000001">
    <property type="protein sequence ID" value="MDQ0161801.1"/>
    <property type="molecule type" value="Genomic_DNA"/>
</dbReference>
<dbReference type="PANTHER" id="PTHR34475:SF1">
    <property type="entry name" value="CYTOSKELETON PROTEIN RODZ"/>
    <property type="match status" value="1"/>
</dbReference>
<feature type="domain" description="Cytoskeleton protein RodZ-like C-terminal" evidence="3">
    <location>
        <begin position="213"/>
        <end position="282"/>
    </location>
</feature>
<dbReference type="Pfam" id="PF13413">
    <property type="entry name" value="HTH_25"/>
    <property type="match status" value="1"/>
</dbReference>
<dbReference type="InterPro" id="IPR010982">
    <property type="entry name" value="Lambda_DNA-bd_dom_sf"/>
</dbReference>
<gene>
    <name evidence="4" type="ORF">J2S06_000871</name>
</gene>
<accession>A0ABT9VLF6</accession>
<dbReference type="InterPro" id="IPR050400">
    <property type="entry name" value="Bact_Cytoskel_RodZ"/>
</dbReference>
<evidence type="ECO:0000259" key="3">
    <source>
        <dbReference type="Pfam" id="PF13464"/>
    </source>
</evidence>